<dbReference type="Pfam" id="PF13377">
    <property type="entry name" value="Peripla_BP_3"/>
    <property type="match status" value="1"/>
</dbReference>
<dbReference type="InterPro" id="IPR018062">
    <property type="entry name" value="HTH_AraC-typ_CS"/>
</dbReference>
<keyword evidence="6" id="KW-1185">Reference proteome</keyword>
<accession>D5ENW5</accession>
<dbReference type="RefSeq" id="WP_013042348.1">
    <property type="nucleotide sequence ID" value="NC_014008.1"/>
</dbReference>
<dbReference type="EMBL" id="CP001998">
    <property type="protein sequence ID" value="ADE53624.1"/>
    <property type="molecule type" value="Genomic_DNA"/>
</dbReference>
<keyword evidence="3" id="KW-0804">Transcription</keyword>
<protein>
    <submittedName>
        <fullName evidence="5">Transcriptional regulator, AraC family</fullName>
    </submittedName>
</protein>
<dbReference type="InterPro" id="IPR018060">
    <property type="entry name" value="HTH_AraC"/>
</dbReference>
<dbReference type="OrthoDB" id="9792510at2"/>
<evidence type="ECO:0000256" key="1">
    <source>
        <dbReference type="ARBA" id="ARBA00023015"/>
    </source>
</evidence>
<dbReference type="SUPFAM" id="SSF46689">
    <property type="entry name" value="Homeodomain-like"/>
    <property type="match status" value="2"/>
</dbReference>
<proteinExistence type="predicted"/>
<keyword evidence="1" id="KW-0805">Transcription regulation</keyword>
<dbReference type="InterPro" id="IPR028082">
    <property type="entry name" value="Peripla_BP_I"/>
</dbReference>
<dbReference type="InterPro" id="IPR009057">
    <property type="entry name" value="Homeodomain-like_sf"/>
</dbReference>
<dbReference type="Gene3D" id="3.40.50.2300">
    <property type="match status" value="2"/>
</dbReference>
<dbReference type="Gene3D" id="1.10.10.60">
    <property type="entry name" value="Homeodomain-like"/>
    <property type="match status" value="1"/>
</dbReference>
<organism evidence="5 6">
    <name type="scientific">Coraliomargarita akajimensis (strain DSM 45221 / IAM 15411 / JCM 23193 / KCTC 12865 / 04OKA010-24)</name>
    <dbReference type="NCBI Taxonomy" id="583355"/>
    <lineage>
        <taxon>Bacteria</taxon>
        <taxon>Pseudomonadati</taxon>
        <taxon>Verrucomicrobiota</taxon>
        <taxon>Opitutia</taxon>
        <taxon>Puniceicoccales</taxon>
        <taxon>Coraliomargaritaceae</taxon>
        <taxon>Coraliomargarita</taxon>
    </lineage>
</organism>
<dbReference type="GO" id="GO:0000976">
    <property type="term" value="F:transcription cis-regulatory region binding"/>
    <property type="evidence" value="ECO:0007669"/>
    <property type="project" value="TreeGrafter"/>
</dbReference>
<dbReference type="PROSITE" id="PS01124">
    <property type="entry name" value="HTH_ARAC_FAMILY_2"/>
    <property type="match status" value="1"/>
</dbReference>
<dbReference type="AlphaFoldDB" id="D5ENW5"/>
<dbReference type="PANTHER" id="PTHR30146">
    <property type="entry name" value="LACI-RELATED TRANSCRIPTIONAL REPRESSOR"/>
    <property type="match status" value="1"/>
</dbReference>
<dbReference type="PANTHER" id="PTHR30146:SF24">
    <property type="entry name" value="XYLOSE OPERON REGULATORY PROTEIN"/>
    <property type="match status" value="1"/>
</dbReference>
<sequence length="373" mass="41631">MPFKRKVLLLLSAYDPETHRAAVEAARRYNWHLDANVLTPMTMVGNWRGDGILCSLTDDTRYARFIERSAVPAVDLSTWREDLAMPRVSSDSEAVGRLAAKHFMDFGHRNFAWYASAPTPFGERRFASFESELCKNGRHVTRIDGRGSQLFETVSTRLKELPRPCAILCQHDADAAWLSSLCLESGFQVPMDFAILGVDNNPLICEVQTVPLSSIDRDATGIAFEGARLLQAAMDGGEVATQPVIIPPKGVITRASSDELMIEDDIVRNALRYLRDHLAEKTGTPEVAAELGISRSMLNQRFQIVLQTSVHKSLMQMRLNRAAELLAYTRWSVEQIAAESGFTHASHLSNSFKAHFKQSPLAYRREHATSAEV</sequence>
<dbReference type="GO" id="GO:0003700">
    <property type="term" value="F:DNA-binding transcription factor activity"/>
    <property type="evidence" value="ECO:0007669"/>
    <property type="project" value="InterPro"/>
</dbReference>
<evidence type="ECO:0000313" key="6">
    <source>
        <dbReference type="Proteomes" id="UP000000925"/>
    </source>
</evidence>
<dbReference type="eggNOG" id="COG4977">
    <property type="taxonomic scope" value="Bacteria"/>
</dbReference>
<dbReference type="Proteomes" id="UP000000925">
    <property type="component" value="Chromosome"/>
</dbReference>
<evidence type="ECO:0000259" key="4">
    <source>
        <dbReference type="PROSITE" id="PS01124"/>
    </source>
</evidence>
<dbReference type="PROSITE" id="PS00041">
    <property type="entry name" value="HTH_ARAC_FAMILY_1"/>
    <property type="match status" value="1"/>
</dbReference>
<evidence type="ECO:0000313" key="5">
    <source>
        <dbReference type="EMBL" id="ADE53624.1"/>
    </source>
</evidence>
<dbReference type="HOGENOM" id="CLU_042405_0_0_0"/>
<evidence type="ECO:0000256" key="2">
    <source>
        <dbReference type="ARBA" id="ARBA00023125"/>
    </source>
</evidence>
<dbReference type="STRING" id="583355.Caka_0599"/>
<dbReference type="KEGG" id="caa:Caka_0599"/>
<dbReference type="Pfam" id="PF12833">
    <property type="entry name" value="HTH_18"/>
    <property type="match status" value="1"/>
</dbReference>
<dbReference type="SUPFAM" id="SSF53822">
    <property type="entry name" value="Periplasmic binding protein-like I"/>
    <property type="match status" value="1"/>
</dbReference>
<reference evidence="5 6" key="1">
    <citation type="journal article" date="2010" name="Stand. Genomic Sci.">
        <title>Complete genome sequence of Coraliomargarita akajimensis type strain (04OKA010-24).</title>
        <authorList>
            <person name="Mavromatis K."/>
            <person name="Abt B."/>
            <person name="Brambilla E."/>
            <person name="Lapidus A."/>
            <person name="Copeland A."/>
            <person name="Deshpande S."/>
            <person name="Nolan M."/>
            <person name="Lucas S."/>
            <person name="Tice H."/>
            <person name="Cheng J.F."/>
            <person name="Han C."/>
            <person name="Detter J.C."/>
            <person name="Woyke T."/>
            <person name="Goodwin L."/>
            <person name="Pitluck S."/>
            <person name="Held B."/>
            <person name="Brettin T."/>
            <person name="Tapia R."/>
            <person name="Ivanova N."/>
            <person name="Mikhailova N."/>
            <person name="Pati A."/>
            <person name="Liolios K."/>
            <person name="Chen A."/>
            <person name="Palaniappan K."/>
            <person name="Land M."/>
            <person name="Hauser L."/>
            <person name="Chang Y.J."/>
            <person name="Jeffries C.D."/>
            <person name="Rohde M."/>
            <person name="Goker M."/>
            <person name="Bristow J."/>
            <person name="Eisen J.A."/>
            <person name="Markowitz V."/>
            <person name="Hugenholtz P."/>
            <person name="Klenk H.P."/>
            <person name="Kyrpides N.C."/>
        </authorList>
    </citation>
    <scope>NUCLEOTIDE SEQUENCE [LARGE SCALE GENOMIC DNA]</scope>
    <source>
        <strain evidence="6">DSM 45221 / IAM 15411 / JCM 23193 / KCTC 12865</strain>
    </source>
</reference>
<dbReference type="InterPro" id="IPR046335">
    <property type="entry name" value="LacI/GalR-like_sensor"/>
</dbReference>
<dbReference type="SMART" id="SM00342">
    <property type="entry name" value="HTH_ARAC"/>
    <property type="match status" value="1"/>
</dbReference>
<dbReference type="eggNOG" id="COG1609">
    <property type="taxonomic scope" value="Bacteria"/>
</dbReference>
<name>D5ENW5_CORAD</name>
<keyword evidence="2" id="KW-0238">DNA-binding</keyword>
<gene>
    <name evidence="5" type="ordered locus">Caka_0599</name>
</gene>
<feature type="domain" description="HTH araC/xylS-type" evidence="4">
    <location>
        <begin position="268"/>
        <end position="366"/>
    </location>
</feature>
<evidence type="ECO:0000256" key="3">
    <source>
        <dbReference type="ARBA" id="ARBA00023163"/>
    </source>
</evidence>